<dbReference type="EMBL" id="JAPWTK010000021">
    <property type="protein sequence ID" value="KAJ8957629.1"/>
    <property type="molecule type" value="Genomic_DNA"/>
</dbReference>
<dbReference type="Proteomes" id="UP001162162">
    <property type="component" value="Unassembled WGS sequence"/>
</dbReference>
<dbReference type="Gene3D" id="3.30.470.20">
    <property type="entry name" value="ATP-grasp fold, B domain"/>
    <property type="match status" value="1"/>
</dbReference>
<dbReference type="InterPro" id="IPR004344">
    <property type="entry name" value="TTL/TTLL_fam"/>
</dbReference>
<comment type="caution">
    <text evidence="2">The sequence shown here is derived from an EMBL/GenBank/DDBJ whole genome shotgun (WGS) entry which is preliminary data.</text>
</comment>
<dbReference type="GO" id="GO:0005737">
    <property type="term" value="C:cytoplasm"/>
    <property type="evidence" value="ECO:0007669"/>
    <property type="project" value="TreeGrafter"/>
</dbReference>
<accession>A0AAV8Z0U3</accession>
<evidence type="ECO:0000313" key="2">
    <source>
        <dbReference type="EMBL" id="KAJ8957629.1"/>
    </source>
</evidence>
<organism evidence="2 3">
    <name type="scientific">Aromia moschata</name>
    <dbReference type="NCBI Taxonomy" id="1265417"/>
    <lineage>
        <taxon>Eukaryota</taxon>
        <taxon>Metazoa</taxon>
        <taxon>Ecdysozoa</taxon>
        <taxon>Arthropoda</taxon>
        <taxon>Hexapoda</taxon>
        <taxon>Insecta</taxon>
        <taxon>Pterygota</taxon>
        <taxon>Neoptera</taxon>
        <taxon>Endopterygota</taxon>
        <taxon>Coleoptera</taxon>
        <taxon>Polyphaga</taxon>
        <taxon>Cucujiformia</taxon>
        <taxon>Chrysomeloidea</taxon>
        <taxon>Cerambycidae</taxon>
        <taxon>Cerambycinae</taxon>
        <taxon>Callichromatini</taxon>
        <taxon>Aromia</taxon>
    </lineage>
</organism>
<dbReference type="PANTHER" id="PTHR46088:SF1">
    <property type="entry name" value="TUBULIN--TYROSINE LIGASE-LIKE PROTEIN 12"/>
    <property type="match status" value="1"/>
</dbReference>
<dbReference type="Pfam" id="PF25556">
    <property type="entry name" value="SET_TTL"/>
    <property type="match status" value="1"/>
</dbReference>
<dbReference type="Pfam" id="PF03133">
    <property type="entry name" value="TTL"/>
    <property type="match status" value="1"/>
</dbReference>
<proteinExistence type="predicted"/>
<dbReference type="PANTHER" id="PTHR46088">
    <property type="entry name" value="TUBULIN--TYROSINE LIGASE-LIKE PROTEIN 12"/>
    <property type="match status" value="1"/>
</dbReference>
<keyword evidence="3" id="KW-1185">Reference proteome</keyword>
<dbReference type="PROSITE" id="PS51221">
    <property type="entry name" value="TTL"/>
    <property type="match status" value="1"/>
</dbReference>
<dbReference type="InterPro" id="IPR057954">
    <property type="entry name" value="SET_TTL12"/>
</dbReference>
<feature type="domain" description="Tubulin--tyrosine ligase-like protein 12 SET-like" evidence="1">
    <location>
        <begin position="72"/>
        <end position="224"/>
    </location>
</feature>
<gene>
    <name evidence="2" type="ORF">NQ318_017518</name>
</gene>
<dbReference type="InterPro" id="IPR027749">
    <property type="entry name" value="TTLL12"/>
</dbReference>
<reference evidence="2" key="1">
    <citation type="journal article" date="2023" name="Insect Mol. Biol.">
        <title>Genome sequencing provides insights into the evolution of gene families encoding plant cell wall-degrading enzymes in longhorned beetles.</title>
        <authorList>
            <person name="Shin N.R."/>
            <person name="Okamura Y."/>
            <person name="Kirsch R."/>
            <person name="Pauchet Y."/>
        </authorList>
    </citation>
    <scope>NUCLEOTIDE SEQUENCE</scope>
    <source>
        <strain evidence="2">AMC_N1</strain>
    </source>
</reference>
<evidence type="ECO:0000259" key="1">
    <source>
        <dbReference type="Pfam" id="PF25556"/>
    </source>
</evidence>
<sequence length="596" mass="69743">MGHTSTLDAFLTVHKDQLIASNVPQHFWYTLHKKLVNQTFDAGCSFQIVKLDYEGEREDHEPIWALQTVTDVDCSDPKNIFLIDHAWTYQVNNARQVLLQHDSLRHRLQNIFNLSGDLSKEVLVEKIFENTWKISNTYSIGNAENVEDRLPIWYIMDEIGTAVLHNDTPNCRVVPFIYINEQVTYSLLFPTRNLEAEELVYRDFAEGVSDLEKRSAILLPWVPRSFEDISLTPPVPDDEYFLSGHVRESLPVQSKLAGKPIIKHVLKVFTQYSLVTQHLTDNKFVITEDEDDADILWYTEHFKDFETLSESPDKFVNQFPFEYVITVKDLLCITCRKEGSSKWLPTTYNLLTEIPNFVSCFQQRQNDGLNNFWIVKPYNLARGLDIHITNNLNYIMRIATTGPKIAQKYITDPVLFHRPECNGRVKFDIRYVVLLRSVRPLKAYVYKNFFLRFANVPFELNEFDNYEKHFTVMNYTESANLKHLKCDEFKVCWEQQYGHVPWDTVEKSILIMLRQILESATEEQPPRGIASSPQSRALYAADLMLEWTEGREIKPQILEMNFTPDCKRACDYYPDFFNDIFHLLFLDNESEAFIEL</sequence>
<evidence type="ECO:0000313" key="3">
    <source>
        <dbReference type="Proteomes" id="UP001162162"/>
    </source>
</evidence>
<name>A0AAV8Z0U3_9CUCU</name>
<dbReference type="AlphaFoldDB" id="A0AAV8Z0U3"/>
<protein>
    <recommendedName>
        <fullName evidence="1">Tubulin--tyrosine ligase-like protein 12 SET-like domain-containing protein</fullName>
    </recommendedName>
</protein>